<comment type="caution">
    <text evidence="1">The sequence shown here is derived from an EMBL/GenBank/DDBJ whole genome shotgun (WGS) entry which is preliminary data.</text>
</comment>
<keyword evidence="2" id="KW-1185">Reference proteome</keyword>
<reference evidence="1 2" key="1">
    <citation type="submission" date="2024-11" db="EMBL/GenBank/DDBJ databases">
        <title>Chromosome-level genome assembly of Eucalyptus globulus Labill. provides insights into its genome evolution.</title>
        <authorList>
            <person name="Li X."/>
        </authorList>
    </citation>
    <scope>NUCLEOTIDE SEQUENCE [LARGE SCALE GENOMIC DNA]</scope>
    <source>
        <strain evidence="1">CL2024</strain>
        <tissue evidence="1">Fresh tender leaves</tissue>
    </source>
</reference>
<name>A0ABD3K8N3_EUCGL</name>
<evidence type="ECO:0000313" key="1">
    <source>
        <dbReference type="EMBL" id="KAL3735297.1"/>
    </source>
</evidence>
<sequence>MEGMAKEFAEPEFERLRKSGGVIPPKKRSVKRMMWDRAVSCLVASCFSSPPQALQTQKKKTKKQKKKMVFPTPAEGIVPLPN</sequence>
<organism evidence="1 2">
    <name type="scientific">Eucalyptus globulus</name>
    <name type="common">Tasmanian blue gum</name>
    <dbReference type="NCBI Taxonomy" id="34317"/>
    <lineage>
        <taxon>Eukaryota</taxon>
        <taxon>Viridiplantae</taxon>
        <taxon>Streptophyta</taxon>
        <taxon>Embryophyta</taxon>
        <taxon>Tracheophyta</taxon>
        <taxon>Spermatophyta</taxon>
        <taxon>Magnoliopsida</taxon>
        <taxon>eudicotyledons</taxon>
        <taxon>Gunneridae</taxon>
        <taxon>Pentapetalae</taxon>
        <taxon>rosids</taxon>
        <taxon>malvids</taxon>
        <taxon>Myrtales</taxon>
        <taxon>Myrtaceae</taxon>
        <taxon>Myrtoideae</taxon>
        <taxon>Eucalypteae</taxon>
        <taxon>Eucalyptus</taxon>
    </lineage>
</organism>
<gene>
    <name evidence="1" type="ORF">ACJRO7_024431</name>
</gene>
<dbReference type="AlphaFoldDB" id="A0ABD3K8N3"/>
<proteinExistence type="predicted"/>
<dbReference type="Proteomes" id="UP001634007">
    <property type="component" value="Unassembled WGS sequence"/>
</dbReference>
<accession>A0ABD3K8N3</accession>
<dbReference type="EMBL" id="JBJKBG010000006">
    <property type="protein sequence ID" value="KAL3735297.1"/>
    <property type="molecule type" value="Genomic_DNA"/>
</dbReference>
<protein>
    <submittedName>
        <fullName evidence="1">Uncharacterized protein</fullName>
    </submittedName>
</protein>
<evidence type="ECO:0000313" key="2">
    <source>
        <dbReference type="Proteomes" id="UP001634007"/>
    </source>
</evidence>